<gene>
    <name evidence="13 15" type="primary">HEYL</name>
</gene>
<proteinExistence type="inferred from homology"/>
<dbReference type="SMR" id="A0A3Q2I5J0"/>
<dbReference type="GO" id="GO:0003181">
    <property type="term" value="P:atrioventricular valve morphogenesis"/>
    <property type="evidence" value="ECO:0007669"/>
    <property type="project" value="Ensembl"/>
</dbReference>
<dbReference type="GO" id="GO:0050683">
    <property type="term" value="F:AF-1 domain binding"/>
    <property type="evidence" value="ECO:0007669"/>
    <property type="project" value="Ensembl"/>
</dbReference>
<dbReference type="SMART" id="SM00511">
    <property type="entry name" value="ORANGE"/>
    <property type="match status" value="1"/>
</dbReference>
<dbReference type="STRING" id="9796.ENSECAP00000042562"/>
<dbReference type="InterPro" id="IPR050370">
    <property type="entry name" value="HES_HEY"/>
</dbReference>
<keyword evidence="5" id="KW-0805">Transcription regulation</keyword>
<feature type="compositionally biased region" description="Low complexity" evidence="10">
    <location>
        <begin position="396"/>
        <end position="410"/>
    </location>
</feature>
<dbReference type="GeneTree" id="ENSGT00940000161351"/>
<evidence type="ECO:0000313" key="15">
    <source>
        <dbReference type="VGNC" id="VGNC:18765"/>
    </source>
</evidence>
<keyword evidence="8" id="KW-0539">Nucleus</keyword>
<dbReference type="GO" id="GO:0060766">
    <property type="term" value="P:negative regulation of androgen receptor signaling pathway"/>
    <property type="evidence" value="ECO:0007669"/>
    <property type="project" value="Ensembl"/>
</dbReference>
<keyword evidence="3" id="KW-0678">Repressor</keyword>
<dbReference type="PROSITE" id="PS50888">
    <property type="entry name" value="BHLH"/>
    <property type="match status" value="1"/>
</dbReference>
<feature type="region of interest" description="Disordered" evidence="10">
    <location>
        <begin position="391"/>
        <end position="446"/>
    </location>
</feature>
<evidence type="ECO:0000256" key="1">
    <source>
        <dbReference type="ARBA" id="ARBA00004123"/>
    </source>
</evidence>
<dbReference type="GO" id="GO:0003198">
    <property type="term" value="P:epithelial to mesenchymal transition involved in endocardial cushion formation"/>
    <property type="evidence" value="ECO:0007669"/>
    <property type="project" value="Ensembl"/>
</dbReference>
<evidence type="ECO:0000256" key="10">
    <source>
        <dbReference type="SAM" id="MobiDB-lite"/>
    </source>
</evidence>
<keyword evidence="6" id="KW-0238">DNA-binding</keyword>
<dbReference type="SUPFAM" id="SSF158457">
    <property type="entry name" value="Orange domain-like"/>
    <property type="match status" value="1"/>
</dbReference>
<evidence type="ECO:0000259" key="11">
    <source>
        <dbReference type="PROSITE" id="PS50888"/>
    </source>
</evidence>
<organism evidence="13 14">
    <name type="scientific">Equus caballus</name>
    <name type="common">Horse</name>
    <dbReference type="NCBI Taxonomy" id="9796"/>
    <lineage>
        <taxon>Eukaryota</taxon>
        <taxon>Metazoa</taxon>
        <taxon>Chordata</taxon>
        <taxon>Craniata</taxon>
        <taxon>Vertebrata</taxon>
        <taxon>Euteleostomi</taxon>
        <taxon>Mammalia</taxon>
        <taxon>Eutheria</taxon>
        <taxon>Laurasiatheria</taxon>
        <taxon>Perissodactyla</taxon>
        <taxon>Equidae</taxon>
        <taxon>Equus</taxon>
    </lineage>
</organism>
<dbReference type="GO" id="GO:0003151">
    <property type="term" value="P:outflow tract morphogenesis"/>
    <property type="evidence" value="ECO:0007669"/>
    <property type="project" value="Ensembl"/>
</dbReference>
<keyword evidence="7" id="KW-0804">Transcription</keyword>
<evidence type="ECO:0000256" key="8">
    <source>
        <dbReference type="ARBA" id="ARBA00023242"/>
    </source>
</evidence>
<name>A0A3Q2I5J0_HORSE</name>
<protein>
    <submittedName>
        <fullName evidence="13">Hes related family bHLH transcription factor with YRPW motif like</fullName>
    </submittedName>
</protein>
<feature type="region of interest" description="Disordered" evidence="10">
    <location>
        <begin position="1"/>
        <end position="221"/>
    </location>
</feature>
<sequence>MGDAARGFLSKIRPQPPPPASPPSPNRTCLLPPEPQEAEPAEAGAWWSGAFTGRPRRGKPGTDRDPRLPGGASKGTCPRPPSARRPGGQAAERSRPSRRRWGRRPPGAFPRPGLCVPAGARGRGAPGCGAGRALGKGGGGAPGRGRGGARLPGSQPPEPRQPALAMKRPRQPSGSDSESDGPIDVGREGELSQMARPLSTPSPSQMQARKKRRGIIEKRRRDRINSSLSELRRLVPTAFEKQGSSKLEKAEVLQMTVDHLKMLHATGGTGFFDARALAIDFRSIGFRECLTEVIRYLGVLEGPSSRADPVRIRLLSHLNSYAAEMEPSPTPAGPLAFPAWPWSFFHSCPGLSAPSHQLAILGRVPGPVLPSASSLAYPIPALRTAPLRRATGTILPPRRSLPPSRGTSTTRRARPLERPAAPLPMAPSSRAARSSHVAPLLPSSSPTPPGIVGSPAYAAVPVPRPPSLGPAGRAAGAVLCQSWVSEITEVGAF</sequence>
<feature type="domain" description="Orange" evidence="12">
    <location>
        <begin position="285"/>
        <end position="318"/>
    </location>
</feature>
<keyword evidence="2" id="KW-0217">Developmental protein</keyword>
<keyword evidence="4" id="KW-0914">Notch signaling pathway</keyword>
<dbReference type="PaxDb" id="9796-ENSECAP00000042562"/>
<evidence type="ECO:0000256" key="3">
    <source>
        <dbReference type="ARBA" id="ARBA00022491"/>
    </source>
</evidence>
<dbReference type="Proteomes" id="UP000002281">
    <property type="component" value="Chromosome 2"/>
</dbReference>
<dbReference type="GO" id="GO:0014031">
    <property type="term" value="P:mesenchymal cell development"/>
    <property type="evidence" value="ECO:0007669"/>
    <property type="project" value="Ensembl"/>
</dbReference>
<dbReference type="InterPro" id="IPR036638">
    <property type="entry name" value="HLH_DNA-bd_sf"/>
</dbReference>
<dbReference type="GO" id="GO:0001227">
    <property type="term" value="F:DNA-binding transcription repressor activity, RNA polymerase II-specific"/>
    <property type="evidence" value="ECO:0007669"/>
    <property type="project" value="Ensembl"/>
</dbReference>
<reference evidence="13 14" key="1">
    <citation type="journal article" date="2009" name="Science">
        <title>Genome sequence, comparative analysis, and population genetics of the domestic horse.</title>
        <authorList>
            <consortium name="Broad Institute Genome Sequencing Platform"/>
            <consortium name="Broad Institute Whole Genome Assembly Team"/>
            <person name="Wade C.M."/>
            <person name="Giulotto E."/>
            <person name="Sigurdsson S."/>
            <person name="Zoli M."/>
            <person name="Gnerre S."/>
            <person name="Imsland F."/>
            <person name="Lear T.L."/>
            <person name="Adelson D.L."/>
            <person name="Bailey E."/>
            <person name="Bellone R.R."/>
            <person name="Bloecker H."/>
            <person name="Distl O."/>
            <person name="Edgar R.C."/>
            <person name="Garber M."/>
            <person name="Leeb T."/>
            <person name="Mauceli E."/>
            <person name="MacLeod J.N."/>
            <person name="Penedo M.C.T."/>
            <person name="Raison J.M."/>
            <person name="Sharpe T."/>
            <person name="Vogel J."/>
            <person name="Andersson L."/>
            <person name="Antczak D.F."/>
            <person name="Biagi T."/>
            <person name="Binns M.M."/>
            <person name="Chowdhary B.P."/>
            <person name="Coleman S.J."/>
            <person name="Della Valle G."/>
            <person name="Fryc S."/>
            <person name="Guerin G."/>
            <person name="Hasegawa T."/>
            <person name="Hill E.W."/>
            <person name="Jurka J."/>
            <person name="Kiialainen A."/>
            <person name="Lindgren G."/>
            <person name="Liu J."/>
            <person name="Magnani E."/>
            <person name="Mickelson J.R."/>
            <person name="Murray J."/>
            <person name="Nergadze S.G."/>
            <person name="Onofrio R."/>
            <person name="Pedroni S."/>
            <person name="Piras M.F."/>
            <person name="Raudsepp T."/>
            <person name="Rocchi M."/>
            <person name="Roeed K.H."/>
            <person name="Ryder O.A."/>
            <person name="Searle S."/>
            <person name="Skow L."/>
            <person name="Swinburne J.E."/>
            <person name="Syvaenen A.C."/>
            <person name="Tozaki T."/>
            <person name="Valberg S.J."/>
            <person name="Vaudin M."/>
            <person name="White J.R."/>
            <person name="Zody M.C."/>
            <person name="Lander E.S."/>
            <person name="Lindblad-Toh K."/>
        </authorList>
    </citation>
    <scope>NUCLEOTIDE SEQUENCE [LARGE SCALE GENOMIC DNA]</scope>
    <source>
        <strain evidence="13 14">Thoroughbred</strain>
    </source>
</reference>
<accession>A0A3Q2I5J0</accession>
<dbReference type="GO" id="GO:0005737">
    <property type="term" value="C:cytoplasm"/>
    <property type="evidence" value="ECO:0007669"/>
    <property type="project" value="Ensembl"/>
</dbReference>
<dbReference type="Pfam" id="PF00010">
    <property type="entry name" value="HLH"/>
    <property type="match status" value="1"/>
</dbReference>
<comment type="subcellular location">
    <subcellularLocation>
        <location evidence="1">Nucleus</location>
    </subcellularLocation>
</comment>
<dbReference type="FunCoup" id="A0A3Q2I5J0">
    <property type="interactions" value="92"/>
</dbReference>
<dbReference type="CDD" id="cd11447">
    <property type="entry name" value="bHLH-O_HEYL"/>
    <property type="match status" value="1"/>
</dbReference>
<keyword evidence="14" id="KW-1185">Reference proteome</keyword>
<dbReference type="GO" id="GO:0001228">
    <property type="term" value="F:DNA-binding transcription activator activity, RNA polymerase II-specific"/>
    <property type="evidence" value="ECO:0007669"/>
    <property type="project" value="Ensembl"/>
</dbReference>
<dbReference type="GO" id="GO:0060412">
    <property type="term" value="P:ventricular septum morphogenesis"/>
    <property type="evidence" value="ECO:0007669"/>
    <property type="project" value="Ensembl"/>
</dbReference>
<comment type="similarity">
    <text evidence="9">Belongs to the HEY family.</text>
</comment>
<feature type="domain" description="BHLH" evidence="11">
    <location>
        <begin position="208"/>
        <end position="263"/>
    </location>
</feature>
<evidence type="ECO:0000256" key="7">
    <source>
        <dbReference type="ARBA" id="ARBA00023163"/>
    </source>
</evidence>
<dbReference type="InterPro" id="IPR011598">
    <property type="entry name" value="bHLH_dom"/>
</dbReference>
<dbReference type="GO" id="GO:0005634">
    <property type="term" value="C:nucleus"/>
    <property type="evidence" value="ECO:0007669"/>
    <property type="project" value="UniProtKB-SubCell"/>
</dbReference>
<feature type="compositionally biased region" description="Low complexity" evidence="10">
    <location>
        <begin position="104"/>
        <end position="113"/>
    </location>
</feature>
<dbReference type="InterPro" id="IPR003650">
    <property type="entry name" value="Orange_dom"/>
</dbReference>
<dbReference type="GO" id="GO:0042803">
    <property type="term" value="F:protein homodimerization activity"/>
    <property type="evidence" value="ECO:0007669"/>
    <property type="project" value="Ensembl"/>
</dbReference>
<evidence type="ECO:0000256" key="2">
    <source>
        <dbReference type="ARBA" id="ARBA00022473"/>
    </source>
</evidence>
<dbReference type="Gene3D" id="6.10.250.980">
    <property type="match status" value="1"/>
</dbReference>
<dbReference type="PROSITE" id="PS51054">
    <property type="entry name" value="ORANGE"/>
    <property type="match status" value="1"/>
</dbReference>
<dbReference type="GO" id="GO:0032835">
    <property type="term" value="P:glomerulus development"/>
    <property type="evidence" value="ECO:0007669"/>
    <property type="project" value="Ensembl"/>
</dbReference>
<feature type="compositionally biased region" description="Low complexity" evidence="10">
    <location>
        <begin position="426"/>
        <end position="444"/>
    </location>
</feature>
<dbReference type="VGNC" id="VGNC:18765">
    <property type="gene designation" value="HEYL"/>
</dbReference>
<dbReference type="InParanoid" id="A0A3Q2I5J0"/>
<evidence type="ECO:0000256" key="5">
    <source>
        <dbReference type="ARBA" id="ARBA00023015"/>
    </source>
</evidence>
<evidence type="ECO:0000259" key="12">
    <source>
        <dbReference type="PROSITE" id="PS51054"/>
    </source>
</evidence>
<dbReference type="FunFam" id="4.10.280.10:FF:000012">
    <property type="entry name" value="hairy/enhancer-of-split related with YRPW motif protein 1"/>
    <property type="match status" value="1"/>
</dbReference>
<evidence type="ECO:0000256" key="4">
    <source>
        <dbReference type="ARBA" id="ARBA00022976"/>
    </source>
</evidence>
<dbReference type="GO" id="GO:0010629">
    <property type="term" value="P:negative regulation of gene expression"/>
    <property type="evidence" value="ECO:0007669"/>
    <property type="project" value="Ensembl"/>
</dbReference>
<dbReference type="GO" id="GO:0071773">
    <property type="term" value="P:cellular response to BMP stimulus"/>
    <property type="evidence" value="ECO:0007669"/>
    <property type="project" value="Ensembl"/>
</dbReference>
<dbReference type="GO" id="GO:0000978">
    <property type="term" value="F:RNA polymerase II cis-regulatory region sequence-specific DNA binding"/>
    <property type="evidence" value="ECO:0007669"/>
    <property type="project" value="Ensembl"/>
</dbReference>
<dbReference type="GO" id="GO:0035914">
    <property type="term" value="P:skeletal muscle cell differentiation"/>
    <property type="evidence" value="ECO:0007669"/>
    <property type="project" value="Ensembl"/>
</dbReference>
<dbReference type="OMA" id="AFPVWPW"/>
<dbReference type="GO" id="GO:0045666">
    <property type="term" value="P:positive regulation of neuron differentiation"/>
    <property type="evidence" value="ECO:0007669"/>
    <property type="project" value="Ensembl"/>
</dbReference>
<dbReference type="Gene3D" id="4.10.280.10">
    <property type="entry name" value="Helix-loop-helix DNA-binding domain"/>
    <property type="match status" value="1"/>
</dbReference>
<dbReference type="SUPFAM" id="SSF47459">
    <property type="entry name" value="HLH, helix-loop-helix DNA-binding domain"/>
    <property type="match status" value="1"/>
</dbReference>
<evidence type="ECO:0000313" key="14">
    <source>
        <dbReference type="Proteomes" id="UP000002281"/>
    </source>
</evidence>
<reference evidence="13" key="2">
    <citation type="submission" date="2025-08" db="UniProtKB">
        <authorList>
            <consortium name="Ensembl"/>
        </authorList>
    </citation>
    <scope>IDENTIFICATION</scope>
    <source>
        <strain evidence="13">Thoroughbred</strain>
    </source>
</reference>
<dbReference type="Pfam" id="PF07527">
    <property type="entry name" value="Hairy_orange"/>
    <property type="match status" value="1"/>
</dbReference>
<dbReference type="GO" id="GO:0072014">
    <property type="term" value="P:proximal tubule development"/>
    <property type="evidence" value="ECO:0007669"/>
    <property type="project" value="Ensembl"/>
</dbReference>
<evidence type="ECO:0000313" key="13">
    <source>
        <dbReference type="Ensembl" id="ENSECAP00000042562.1"/>
    </source>
</evidence>
<dbReference type="GO" id="GO:0003208">
    <property type="term" value="P:cardiac ventricle morphogenesis"/>
    <property type="evidence" value="ECO:0007669"/>
    <property type="project" value="Ensembl"/>
</dbReference>
<dbReference type="AlphaFoldDB" id="A0A3Q2I5J0"/>
<evidence type="ECO:0000256" key="6">
    <source>
        <dbReference type="ARBA" id="ARBA00023125"/>
    </source>
</evidence>
<dbReference type="GO" id="GO:0007219">
    <property type="term" value="P:Notch signaling pathway"/>
    <property type="evidence" value="ECO:0007669"/>
    <property type="project" value="UniProtKB-KW"/>
</dbReference>
<dbReference type="SMART" id="SM00353">
    <property type="entry name" value="HLH"/>
    <property type="match status" value="1"/>
</dbReference>
<evidence type="ECO:0000256" key="9">
    <source>
        <dbReference type="ARBA" id="ARBA00038262"/>
    </source>
</evidence>
<dbReference type="GO" id="GO:0003184">
    <property type="term" value="P:pulmonary valve morphogenesis"/>
    <property type="evidence" value="ECO:0007669"/>
    <property type="project" value="Ensembl"/>
</dbReference>
<feature type="compositionally biased region" description="Pro residues" evidence="10">
    <location>
        <begin position="14"/>
        <end position="25"/>
    </location>
</feature>
<dbReference type="Bgee" id="ENSECAG00000007220">
    <property type="expression patterns" value="Expressed in chorionic villus and 19 other cell types or tissues"/>
</dbReference>
<feature type="compositionally biased region" description="Gly residues" evidence="10">
    <location>
        <begin position="121"/>
        <end position="150"/>
    </location>
</feature>
<dbReference type="PANTHER" id="PTHR10985">
    <property type="entry name" value="BASIC HELIX-LOOP-HELIX TRANSCRIPTION FACTOR, HES-RELATED"/>
    <property type="match status" value="1"/>
</dbReference>
<reference evidence="13" key="3">
    <citation type="submission" date="2025-09" db="UniProtKB">
        <authorList>
            <consortium name="Ensembl"/>
        </authorList>
    </citation>
    <scope>IDENTIFICATION</scope>
    <source>
        <strain evidence="13">Thoroughbred</strain>
    </source>
</reference>
<dbReference type="Ensembl" id="ENSECAT00000061702.3">
    <property type="protein sequence ID" value="ENSECAP00000042562.1"/>
    <property type="gene ID" value="ENSECAG00000007220.4"/>
</dbReference>